<dbReference type="GO" id="GO:0003941">
    <property type="term" value="F:L-serine ammonia-lyase activity"/>
    <property type="evidence" value="ECO:0007669"/>
    <property type="project" value="UniProtKB-EC"/>
</dbReference>
<dbReference type="Gene3D" id="3.40.50.1100">
    <property type="match status" value="2"/>
</dbReference>
<dbReference type="GO" id="GO:0030170">
    <property type="term" value="F:pyridoxal phosphate binding"/>
    <property type="evidence" value="ECO:0007669"/>
    <property type="project" value="UniProtKB-ARBA"/>
</dbReference>
<dbReference type="Proteomes" id="UP000035642">
    <property type="component" value="Unassembled WGS sequence"/>
</dbReference>
<evidence type="ECO:0000256" key="14">
    <source>
        <dbReference type="ARBA" id="ARBA00066592"/>
    </source>
</evidence>
<organism evidence="21 22">
    <name type="scientific">Angiostrongylus cantonensis</name>
    <name type="common">Rat lungworm</name>
    <dbReference type="NCBI Taxonomy" id="6313"/>
    <lineage>
        <taxon>Eukaryota</taxon>
        <taxon>Metazoa</taxon>
        <taxon>Ecdysozoa</taxon>
        <taxon>Nematoda</taxon>
        <taxon>Chromadorea</taxon>
        <taxon>Rhabditida</taxon>
        <taxon>Rhabditina</taxon>
        <taxon>Rhabditomorpha</taxon>
        <taxon>Strongyloidea</taxon>
        <taxon>Metastrongylidae</taxon>
        <taxon>Angiostrongylus</taxon>
    </lineage>
</organism>
<keyword evidence="5" id="KW-0456">Lyase</keyword>
<dbReference type="WBParaSite" id="ACAC_0000774101-mRNA-1">
    <property type="protein sequence ID" value="ACAC_0000774101-mRNA-1"/>
    <property type="gene ID" value="ACAC_0000774101"/>
</dbReference>
<feature type="transmembrane region" description="Helical" evidence="19">
    <location>
        <begin position="407"/>
        <end position="426"/>
    </location>
</feature>
<evidence type="ECO:0000256" key="6">
    <source>
        <dbReference type="ARBA" id="ARBA00031418"/>
    </source>
</evidence>
<evidence type="ECO:0000256" key="9">
    <source>
        <dbReference type="ARBA" id="ARBA00049406"/>
    </source>
</evidence>
<dbReference type="STRING" id="6313.A0A0K0DBE8"/>
<evidence type="ECO:0000256" key="16">
    <source>
        <dbReference type="ARBA" id="ARBA00076108"/>
    </source>
</evidence>
<protein>
    <recommendedName>
        <fullName evidence="15">Serine racemase</fullName>
        <ecNumber evidence="3">4.3.1.17</ecNumber>
        <ecNumber evidence="13">4.3.1.18</ecNumber>
        <ecNumber evidence="14">5.1.1.18</ecNumber>
    </recommendedName>
    <alternativeName>
        <fullName evidence="16">D-serine ammonia-lyase</fullName>
    </alternativeName>
    <alternativeName>
        <fullName evidence="18">D-serine dehydratase</fullName>
    </alternativeName>
    <alternativeName>
        <fullName evidence="17">L-serine ammonia-lyase</fullName>
    </alternativeName>
    <alternativeName>
        <fullName evidence="7">L-serine deaminase</fullName>
    </alternativeName>
    <alternativeName>
        <fullName evidence="6">L-serine dehydratase</fullName>
    </alternativeName>
    <alternativeName>
        <fullName evidence="8">L-threonine dehydratase</fullName>
    </alternativeName>
</protein>
<accession>A0A0K0DBE8</accession>
<dbReference type="InterPro" id="IPR001926">
    <property type="entry name" value="TrpB-like_PALP"/>
</dbReference>
<dbReference type="AlphaFoldDB" id="A0A0K0DBE8"/>
<name>A0A0K0DBE8_ANGCA</name>
<comment type="catalytic activity">
    <reaction evidence="10">
        <text>D-serine = pyruvate + NH4(+)</text>
        <dbReference type="Rhea" id="RHEA:13977"/>
        <dbReference type="ChEBI" id="CHEBI:15361"/>
        <dbReference type="ChEBI" id="CHEBI:28938"/>
        <dbReference type="ChEBI" id="CHEBI:35247"/>
        <dbReference type="EC" id="4.3.1.18"/>
    </reaction>
</comment>
<evidence type="ECO:0000256" key="17">
    <source>
        <dbReference type="ARBA" id="ARBA00081060"/>
    </source>
</evidence>
<keyword evidence="19" id="KW-1133">Transmembrane helix</keyword>
<evidence type="ECO:0000256" key="4">
    <source>
        <dbReference type="ARBA" id="ARBA00022898"/>
    </source>
</evidence>
<evidence type="ECO:0000256" key="8">
    <source>
        <dbReference type="ARBA" id="ARBA00042605"/>
    </source>
</evidence>
<dbReference type="PANTHER" id="PTHR48078:SF19">
    <property type="entry name" value="ACT DOMAIN-CONTAINING PROTEIN"/>
    <property type="match status" value="1"/>
</dbReference>
<dbReference type="EC" id="4.3.1.17" evidence="3"/>
<evidence type="ECO:0000313" key="21">
    <source>
        <dbReference type="Proteomes" id="UP000035642"/>
    </source>
</evidence>
<evidence type="ECO:0000256" key="3">
    <source>
        <dbReference type="ARBA" id="ARBA00012093"/>
    </source>
</evidence>
<comment type="catalytic activity">
    <reaction evidence="11">
        <text>L-serine = D-serine</text>
        <dbReference type="Rhea" id="RHEA:10980"/>
        <dbReference type="ChEBI" id="CHEBI:33384"/>
        <dbReference type="ChEBI" id="CHEBI:35247"/>
        <dbReference type="EC" id="5.1.1.18"/>
    </reaction>
</comment>
<dbReference type="GO" id="GO:0004794">
    <property type="term" value="F:threonine deaminase activity"/>
    <property type="evidence" value="ECO:0007669"/>
    <property type="project" value="TreeGrafter"/>
</dbReference>
<evidence type="ECO:0000256" key="15">
    <source>
        <dbReference type="ARBA" id="ARBA00070760"/>
    </source>
</evidence>
<dbReference type="EC" id="5.1.1.18" evidence="14"/>
<comment type="cofactor">
    <cofactor evidence="1">
        <name>pyridoxal 5'-phosphate</name>
        <dbReference type="ChEBI" id="CHEBI:597326"/>
    </cofactor>
</comment>
<evidence type="ECO:0000256" key="11">
    <source>
        <dbReference type="ARBA" id="ARBA00051769"/>
    </source>
</evidence>
<dbReference type="GO" id="GO:0009097">
    <property type="term" value="P:isoleucine biosynthetic process"/>
    <property type="evidence" value="ECO:0007669"/>
    <property type="project" value="TreeGrafter"/>
</dbReference>
<dbReference type="InterPro" id="IPR050147">
    <property type="entry name" value="Ser/Thr_Dehydratase"/>
</dbReference>
<dbReference type="SUPFAM" id="SSF53686">
    <property type="entry name" value="Tryptophan synthase beta subunit-like PLP-dependent enzymes"/>
    <property type="match status" value="1"/>
</dbReference>
<keyword evidence="4" id="KW-0663">Pyridoxal phosphate</keyword>
<dbReference type="PANTHER" id="PTHR48078">
    <property type="entry name" value="THREONINE DEHYDRATASE, MITOCHONDRIAL-RELATED"/>
    <property type="match status" value="1"/>
</dbReference>
<reference evidence="22" key="2">
    <citation type="submission" date="2017-02" db="UniProtKB">
        <authorList>
            <consortium name="WormBaseParasite"/>
        </authorList>
    </citation>
    <scope>IDENTIFICATION</scope>
</reference>
<dbReference type="GO" id="GO:0070178">
    <property type="term" value="P:D-serine metabolic process"/>
    <property type="evidence" value="ECO:0007669"/>
    <property type="project" value="UniProtKB-ARBA"/>
</dbReference>
<evidence type="ECO:0000313" key="22">
    <source>
        <dbReference type="WBParaSite" id="ACAC_0000774101-mRNA-1"/>
    </source>
</evidence>
<comment type="similarity">
    <text evidence="2">Belongs to the serine/threonine dehydratase family.</text>
</comment>
<dbReference type="CDD" id="cd01562">
    <property type="entry name" value="Thr-dehyd"/>
    <property type="match status" value="1"/>
</dbReference>
<comment type="function">
    <text evidence="12">Catalyzes the synthesis of D-serine from L-serine. D-serine is a key coagonist with glutamate at NMDA receptors. Has dehydratase activity towards both L-serine and D-serine.</text>
</comment>
<evidence type="ECO:0000256" key="7">
    <source>
        <dbReference type="ARBA" id="ARBA00041766"/>
    </source>
</evidence>
<evidence type="ECO:0000256" key="1">
    <source>
        <dbReference type="ARBA" id="ARBA00001933"/>
    </source>
</evidence>
<keyword evidence="21" id="KW-1185">Reference proteome</keyword>
<evidence type="ECO:0000256" key="2">
    <source>
        <dbReference type="ARBA" id="ARBA00010869"/>
    </source>
</evidence>
<evidence type="ECO:0000259" key="20">
    <source>
        <dbReference type="Pfam" id="PF00291"/>
    </source>
</evidence>
<dbReference type="GO" id="GO:0008721">
    <property type="term" value="F:D-serine ammonia-lyase activity"/>
    <property type="evidence" value="ECO:0007669"/>
    <property type="project" value="UniProtKB-EC"/>
</dbReference>
<dbReference type="GO" id="GO:0006565">
    <property type="term" value="P:L-serine catabolic process"/>
    <property type="evidence" value="ECO:0007669"/>
    <property type="project" value="TreeGrafter"/>
</dbReference>
<evidence type="ECO:0000256" key="12">
    <source>
        <dbReference type="ARBA" id="ARBA00056426"/>
    </source>
</evidence>
<dbReference type="Pfam" id="PF00291">
    <property type="entry name" value="PALP"/>
    <property type="match status" value="1"/>
</dbReference>
<reference evidence="21" key="1">
    <citation type="submission" date="2012-09" db="EMBL/GenBank/DDBJ databases">
        <authorList>
            <person name="Martin A.A."/>
        </authorList>
    </citation>
    <scope>NUCLEOTIDE SEQUENCE</scope>
</reference>
<proteinExistence type="inferred from homology"/>
<evidence type="ECO:0000256" key="19">
    <source>
        <dbReference type="SAM" id="Phobius"/>
    </source>
</evidence>
<keyword evidence="19" id="KW-0812">Transmembrane</keyword>
<evidence type="ECO:0000256" key="13">
    <source>
        <dbReference type="ARBA" id="ARBA00066349"/>
    </source>
</evidence>
<comment type="catalytic activity">
    <reaction evidence="9">
        <text>L-serine = pyruvate + NH4(+)</text>
        <dbReference type="Rhea" id="RHEA:19169"/>
        <dbReference type="ChEBI" id="CHEBI:15361"/>
        <dbReference type="ChEBI" id="CHEBI:28938"/>
        <dbReference type="ChEBI" id="CHEBI:33384"/>
        <dbReference type="EC" id="4.3.1.17"/>
    </reaction>
</comment>
<dbReference type="FunFam" id="3.40.50.1100:FF:000041">
    <property type="entry name" value="Threonine ammonia-lyase, variant"/>
    <property type="match status" value="1"/>
</dbReference>
<keyword evidence="19" id="KW-0472">Membrane</keyword>
<dbReference type="GO" id="GO:0030378">
    <property type="term" value="F:serine racemase activity"/>
    <property type="evidence" value="ECO:0007669"/>
    <property type="project" value="UniProtKB-EC"/>
</dbReference>
<dbReference type="InterPro" id="IPR036052">
    <property type="entry name" value="TrpB-like_PALP_sf"/>
</dbReference>
<evidence type="ECO:0000256" key="18">
    <source>
        <dbReference type="ARBA" id="ARBA00081761"/>
    </source>
</evidence>
<sequence>MNYEIMMRFIEQLEDPCCDPANPKELTYHQISVAHHKIKIMVRTGCRYSRSLSKISGCEVFIKMEVNQDTGSFKERGGRYALMNLTDDEKSNGVYAASAGNHAQALALHGKHLGVPVTVVMPRHAPLMKIAKCRELGANVLVEGKDVSVSREIALKLAKERGGKYINGYDHIDILAGAGTVAVEIFDQVSDVDAILVPAGGGGLMAGVCVASKALSPSTKVIGLVSESCPSLLKSLEAGKPVYTKCGTTLADGLAVPLVGCNSFHSSLGNVHNVIPVKEKDIAVGILRLLETEKVVAEGAGAIGPAALIAGSLKELVGKKVVCILSGGNIDSTVLGRCIEKGLAVDNRLIRIDVIVSDRPGGVAEFTQMIANMGASVKDMALVCFAIIVVIIIFIICTKYILYILNYILVCLVFTGCTGSRIISFGPEICWLSQSQAVAAVVDQGEIRKHVTNLTTGR</sequence>
<feature type="domain" description="Tryptophan synthase beta chain-like PALP" evidence="20">
    <location>
        <begin position="43"/>
        <end position="327"/>
    </location>
</feature>
<evidence type="ECO:0000256" key="10">
    <source>
        <dbReference type="ARBA" id="ARBA00050422"/>
    </source>
</evidence>
<dbReference type="GO" id="GO:0005524">
    <property type="term" value="F:ATP binding"/>
    <property type="evidence" value="ECO:0007669"/>
    <property type="project" value="UniProtKB-ARBA"/>
</dbReference>
<dbReference type="GO" id="GO:0006567">
    <property type="term" value="P:L-threonine catabolic process"/>
    <property type="evidence" value="ECO:0007669"/>
    <property type="project" value="TreeGrafter"/>
</dbReference>
<evidence type="ECO:0000256" key="5">
    <source>
        <dbReference type="ARBA" id="ARBA00023239"/>
    </source>
</evidence>
<dbReference type="EC" id="4.3.1.18" evidence="13"/>
<feature type="transmembrane region" description="Helical" evidence="19">
    <location>
        <begin position="380"/>
        <end position="401"/>
    </location>
</feature>